<accession>A0A1D2N770</accession>
<dbReference type="InterPro" id="IPR013087">
    <property type="entry name" value="Znf_C2H2_type"/>
</dbReference>
<feature type="non-terminal residue" evidence="8">
    <location>
        <position position="1"/>
    </location>
</feature>
<evidence type="ECO:0000259" key="7">
    <source>
        <dbReference type="PROSITE" id="PS50157"/>
    </source>
</evidence>
<dbReference type="EMBL" id="LJIJ01000186">
    <property type="protein sequence ID" value="ODN00806.1"/>
    <property type="molecule type" value="Genomic_DNA"/>
</dbReference>
<reference evidence="8 9" key="1">
    <citation type="journal article" date="2016" name="Genome Biol. Evol.">
        <title>Gene Family Evolution Reflects Adaptation to Soil Environmental Stressors in the Genome of the Collembolan Orchesella cincta.</title>
        <authorList>
            <person name="Faddeeva-Vakhrusheva A."/>
            <person name="Derks M.F."/>
            <person name="Anvar S.Y."/>
            <person name="Agamennone V."/>
            <person name="Suring W."/>
            <person name="Smit S."/>
            <person name="van Straalen N.M."/>
            <person name="Roelofs D."/>
        </authorList>
    </citation>
    <scope>NUCLEOTIDE SEQUENCE [LARGE SCALE GENOMIC DNA]</scope>
    <source>
        <tissue evidence="8">Mixed pool</tissue>
    </source>
</reference>
<dbReference type="GO" id="GO:0001228">
    <property type="term" value="F:DNA-binding transcription activator activity, RNA polymerase II-specific"/>
    <property type="evidence" value="ECO:0007669"/>
    <property type="project" value="TreeGrafter"/>
</dbReference>
<dbReference type="InterPro" id="IPR052795">
    <property type="entry name" value="RREB1"/>
</dbReference>
<dbReference type="SMART" id="SM00355">
    <property type="entry name" value="ZnF_C2H2"/>
    <property type="match status" value="2"/>
</dbReference>
<dbReference type="PROSITE" id="PS50157">
    <property type="entry name" value="ZINC_FINGER_C2H2_2"/>
    <property type="match status" value="2"/>
</dbReference>
<evidence type="ECO:0000313" key="9">
    <source>
        <dbReference type="Proteomes" id="UP000094527"/>
    </source>
</evidence>
<evidence type="ECO:0000256" key="2">
    <source>
        <dbReference type="ARBA" id="ARBA00022737"/>
    </source>
</evidence>
<dbReference type="STRING" id="48709.A0A1D2N770"/>
<dbReference type="PANTHER" id="PTHR46451">
    <property type="entry name" value="RAS-RESPONSIVE ELEMENT-BINDING PROTEIN 1"/>
    <property type="match status" value="1"/>
</dbReference>
<evidence type="ECO:0000256" key="6">
    <source>
        <dbReference type="SAM" id="MobiDB-lite"/>
    </source>
</evidence>
<dbReference type="GO" id="GO:0008270">
    <property type="term" value="F:zinc ion binding"/>
    <property type="evidence" value="ECO:0007669"/>
    <property type="project" value="UniProtKB-KW"/>
</dbReference>
<dbReference type="GO" id="GO:0005634">
    <property type="term" value="C:nucleus"/>
    <property type="evidence" value="ECO:0007669"/>
    <property type="project" value="TreeGrafter"/>
</dbReference>
<dbReference type="Pfam" id="PF00096">
    <property type="entry name" value="zf-C2H2"/>
    <property type="match status" value="1"/>
</dbReference>
<dbReference type="PROSITE" id="PS00028">
    <property type="entry name" value="ZINC_FINGER_C2H2_1"/>
    <property type="match status" value="2"/>
</dbReference>
<keyword evidence="9" id="KW-1185">Reference proteome</keyword>
<feature type="compositionally biased region" description="Basic residues" evidence="6">
    <location>
        <begin position="74"/>
        <end position="88"/>
    </location>
</feature>
<evidence type="ECO:0000256" key="4">
    <source>
        <dbReference type="ARBA" id="ARBA00022833"/>
    </source>
</evidence>
<dbReference type="GO" id="GO:0005694">
    <property type="term" value="C:chromosome"/>
    <property type="evidence" value="ECO:0007669"/>
    <property type="project" value="UniProtKB-ARBA"/>
</dbReference>
<evidence type="ECO:0000313" key="8">
    <source>
        <dbReference type="EMBL" id="ODN00806.1"/>
    </source>
</evidence>
<organism evidence="8 9">
    <name type="scientific">Orchesella cincta</name>
    <name type="common">Springtail</name>
    <name type="synonym">Podura cincta</name>
    <dbReference type="NCBI Taxonomy" id="48709"/>
    <lineage>
        <taxon>Eukaryota</taxon>
        <taxon>Metazoa</taxon>
        <taxon>Ecdysozoa</taxon>
        <taxon>Arthropoda</taxon>
        <taxon>Hexapoda</taxon>
        <taxon>Collembola</taxon>
        <taxon>Entomobryomorpha</taxon>
        <taxon>Entomobryoidea</taxon>
        <taxon>Orchesellidae</taxon>
        <taxon>Orchesellinae</taxon>
        <taxon>Orchesella</taxon>
    </lineage>
</organism>
<dbReference type="OrthoDB" id="9439903at2759"/>
<evidence type="ECO:0000256" key="5">
    <source>
        <dbReference type="PROSITE-ProRule" id="PRU00042"/>
    </source>
</evidence>
<dbReference type="AlphaFoldDB" id="A0A1D2N770"/>
<evidence type="ECO:0000256" key="1">
    <source>
        <dbReference type="ARBA" id="ARBA00022723"/>
    </source>
</evidence>
<comment type="caution">
    <text evidence="8">The sequence shown here is derived from an EMBL/GenBank/DDBJ whole genome shotgun (WGS) entry which is preliminary data.</text>
</comment>
<evidence type="ECO:0000256" key="3">
    <source>
        <dbReference type="ARBA" id="ARBA00022771"/>
    </source>
</evidence>
<feature type="domain" description="C2H2-type" evidence="7">
    <location>
        <begin position="24"/>
        <end position="51"/>
    </location>
</feature>
<keyword evidence="4" id="KW-0862">Zinc</keyword>
<keyword evidence="2" id="KW-0677">Repeat</keyword>
<dbReference type="Proteomes" id="UP000094527">
    <property type="component" value="Unassembled WGS sequence"/>
</dbReference>
<keyword evidence="3 5" id="KW-0863">Zinc-finger</keyword>
<feature type="region of interest" description="Disordered" evidence="6">
    <location>
        <begin position="74"/>
        <end position="107"/>
    </location>
</feature>
<sequence>RKTKLRRKEDSKKRGRKGKTTTRRICELCSKILSNRKGLERHMLIHTGEKPFPCDICAKLFRRKDNCVRHKKTAHLFKKPRKPRRRRLNNPSAILKNEKRDDAVNTK</sequence>
<dbReference type="SUPFAM" id="SSF57667">
    <property type="entry name" value="beta-beta-alpha zinc fingers"/>
    <property type="match status" value="1"/>
</dbReference>
<gene>
    <name evidence="8" type="ORF">Ocin01_05899</name>
</gene>
<dbReference type="InterPro" id="IPR036236">
    <property type="entry name" value="Znf_C2H2_sf"/>
</dbReference>
<feature type="domain" description="C2H2-type" evidence="7">
    <location>
        <begin position="52"/>
        <end position="80"/>
    </location>
</feature>
<dbReference type="Gene3D" id="3.30.160.60">
    <property type="entry name" value="Classic Zinc Finger"/>
    <property type="match status" value="2"/>
</dbReference>
<dbReference type="FunFam" id="3.30.160.60:FF:001732">
    <property type="entry name" value="Zgc:162936"/>
    <property type="match status" value="1"/>
</dbReference>
<protein>
    <submittedName>
        <fullName evidence="8">Zinc finger and BTB domain-containing protein 10</fullName>
    </submittedName>
</protein>
<feature type="region of interest" description="Disordered" evidence="6">
    <location>
        <begin position="1"/>
        <end position="21"/>
    </location>
</feature>
<dbReference type="PANTHER" id="PTHR46451:SF1">
    <property type="entry name" value="RAS-RESPONSIVE ELEMENT-BINDING PROTEIN 1"/>
    <property type="match status" value="1"/>
</dbReference>
<feature type="compositionally biased region" description="Basic and acidic residues" evidence="6">
    <location>
        <begin position="96"/>
        <end position="107"/>
    </location>
</feature>
<keyword evidence="1" id="KW-0479">Metal-binding</keyword>
<name>A0A1D2N770_ORCCI</name>
<proteinExistence type="predicted"/>
<dbReference type="GO" id="GO:0000978">
    <property type="term" value="F:RNA polymerase II cis-regulatory region sequence-specific DNA binding"/>
    <property type="evidence" value="ECO:0007669"/>
    <property type="project" value="TreeGrafter"/>
</dbReference>